<name>G3AN45_SPAPN</name>
<feature type="transmembrane region" description="Helical" evidence="8">
    <location>
        <begin position="417"/>
        <end position="439"/>
    </location>
</feature>
<feature type="region of interest" description="Disordered" evidence="7">
    <location>
        <begin position="540"/>
        <end position="576"/>
    </location>
</feature>
<feature type="transmembrane region" description="Helical" evidence="8">
    <location>
        <begin position="336"/>
        <end position="358"/>
    </location>
</feature>
<dbReference type="eggNOG" id="KOG0254">
    <property type="taxonomic scope" value="Eukaryota"/>
</dbReference>
<keyword evidence="6 8" id="KW-0472">Membrane</keyword>
<keyword evidence="3" id="KW-0813">Transport</keyword>
<dbReference type="PANTHER" id="PTHR48023">
    <property type="entry name" value="D-XYLOSE-PROTON SYMPORTER-LIKE 2"/>
    <property type="match status" value="1"/>
</dbReference>
<dbReference type="PANTHER" id="PTHR48023:SF4">
    <property type="entry name" value="D-XYLOSE-PROTON SYMPORTER-LIKE 2"/>
    <property type="match status" value="1"/>
</dbReference>
<comment type="subcellular location">
    <subcellularLocation>
        <location evidence="1">Membrane</location>
        <topology evidence="1">Multi-pass membrane protein</topology>
    </subcellularLocation>
</comment>
<dbReference type="OMA" id="YSTGVCI"/>
<feature type="transmembrane region" description="Helical" evidence="8">
    <location>
        <begin position="105"/>
        <end position="126"/>
    </location>
</feature>
<dbReference type="Proteomes" id="UP000000709">
    <property type="component" value="Unassembled WGS sequence"/>
</dbReference>
<proteinExistence type="inferred from homology"/>
<evidence type="ECO:0000256" key="4">
    <source>
        <dbReference type="ARBA" id="ARBA00022692"/>
    </source>
</evidence>
<evidence type="ECO:0000256" key="1">
    <source>
        <dbReference type="ARBA" id="ARBA00004141"/>
    </source>
</evidence>
<dbReference type="InterPro" id="IPR036259">
    <property type="entry name" value="MFS_trans_sf"/>
</dbReference>
<gene>
    <name evidence="10" type="ORF">SPAPADRAFT_138116</name>
</gene>
<dbReference type="AlphaFoldDB" id="G3AN45"/>
<dbReference type="SUPFAM" id="SSF103473">
    <property type="entry name" value="MFS general substrate transporter"/>
    <property type="match status" value="1"/>
</dbReference>
<protein>
    <recommendedName>
        <fullName evidence="9">Major facilitator superfamily (MFS) profile domain-containing protein</fullName>
    </recommendedName>
</protein>
<keyword evidence="11" id="KW-1185">Reference proteome</keyword>
<dbReference type="KEGG" id="spaa:SPAPADRAFT_138116"/>
<dbReference type="OrthoDB" id="4142200at2759"/>
<dbReference type="PROSITE" id="PS50850">
    <property type="entry name" value="MFS"/>
    <property type="match status" value="1"/>
</dbReference>
<dbReference type="GO" id="GO:1904659">
    <property type="term" value="P:D-glucose transmembrane transport"/>
    <property type="evidence" value="ECO:0007669"/>
    <property type="project" value="TreeGrafter"/>
</dbReference>
<reference evidence="10 11" key="1">
    <citation type="journal article" date="2011" name="Proc. Natl. Acad. Sci. U.S.A.">
        <title>Comparative genomics of xylose-fermenting fungi for enhanced biofuel production.</title>
        <authorList>
            <person name="Wohlbach D.J."/>
            <person name="Kuo A."/>
            <person name="Sato T.K."/>
            <person name="Potts K.M."/>
            <person name="Salamov A.A."/>
            <person name="LaButti K.M."/>
            <person name="Sun H."/>
            <person name="Clum A."/>
            <person name="Pangilinan J.L."/>
            <person name="Lindquist E.A."/>
            <person name="Lucas S."/>
            <person name="Lapidus A."/>
            <person name="Jin M."/>
            <person name="Gunawan C."/>
            <person name="Balan V."/>
            <person name="Dale B.E."/>
            <person name="Jeffries T.W."/>
            <person name="Zinkel R."/>
            <person name="Barry K.W."/>
            <person name="Grigoriev I.V."/>
            <person name="Gasch A.P."/>
        </authorList>
    </citation>
    <scope>NUCLEOTIDE SEQUENCE [LARGE SCALE GENOMIC DNA]</scope>
    <source>
        <strain evidence="11">NRRL Y-27907 / 11-Y1</strain>
    </source>
</reference>
<feature type="transmembrane region" description="Helical" evidence="8">
    <location>
        <begin position="175"/>
        <end position="193"/>
    </location>
</feature>
<feature type="transmembrane region" description="Helical" evidence="8">
    <location>
        <begin position="268"/>
        <end position="286"/>
    </location>
</feature>
<dbReference type="InterPro" id="IPR005829">
    <property type="entry name" value="Sugar_transporter_CS"/>
</dbReference>
<evidence type="ECO:0000259" key="9">
    <source>
        <dbReference type="PROSITE" id="PS50850"/>
    </source>
</evidence>
<dbReference type="InParanoid" id="G3AN45"/>
<dbReference type="InterPro" id="IPR020846">
    <property type="entry name" value="MFS_dom"/>
</dbReference>
<dbReference type="GO" id="GO:0022857">
    <property type="term" value="F:transmembrane transporter activity"/>
    <property type="evidence" value="ECO:0007669"/>
    <property type="project" value="InterPro"/>
</dbReference>
<organism evidence="11">
    <name type="scientific">Spathaspora passalidarum (strain NRRL Y-27907 / 11-Y1)</name>
    <dbReference type="NCBI Taxonomy" id="619300"/>
    <lineage>
        <taxon>Eukaryota</taxon>
        <taxon>Fungi</taxon>
        <taxon>Dikarya</taxon>
        <taxon>Ascomycota</taxon>
        <taxon>Saccharomycotina</taxon>
        <taxon>Pichiomycetes</taxon>
        <taxon>Debaryomycetaceae</taxon>
        <taxon>Spathaspora</taxon>
    </lineage>
</organism>
<feature type="domain" description="Major facilitator superfamily (MFS) profile" evidence="9">
    <location>
        <begin position="1"/>
        <end position="469"/>
    </location>
</feature>
<keyword evidence="4 8" id="KW-0812">Transmembrane</keyword>
<feature type="transmembrane region" description="Helical" evidence="8">
    <location>
        <begin position="378"/>
        <end position="405"/>
    </location>
</feature>
<dbReference type="HOGENOM" id="CLU_034127_0_0_1"/>
<comment type="similarity">
    <text evidence="2">Belongs to the major facilitator superfamily. Sugar transporter (TC 2.A.1.1) family.</text>
</comment>
<dbReference type="PROSITE" id="PS00217">
    <property type="entry name" value="SUGAR_TRANSPORT_2"/>
    <property type="match status" value="1"/>
</dbReference>
<dbReference type="GO" id="GO:0016020">
    <property type="term" value="C:membrane"/>
    <property type="evidence" value="ECO:0007669"/>
    <property type="project" value="UniProtKB-SubCell"/>
</dbReference>
<feature type="transmembrane region" description="Helical" evidence="8">
    <location>
        <begin position="80"/>
        <end position="99"/>
    </location>
</feature>
<dbReference type="GeneID" id="18870098"/>
<dbReference type="InterPro" id="IPR005828">
    <property type="entry name" value="MFS_sugar_transport-like"/>
</dbReference>
<feature type="transmembrane region" description="Helical" evidence="8">
    <location>
        <begin position="306"/>
        <end position="329"/>
    </location>
</feature>
<sequence length="576" mass="64372">MKNKIYNSYAIGVSISTFCLTCGMEMQTYLTAKSSKLFAAIFTNPSKIEDTILSTSNPLGAIFGSIICGQICHKFGFIRGFQVICLLWIIGIIIAFFSSTTWLLIIARVVKGVAIGFTYASVPIYIYETIPPNSRGRVLSIGIFCGASGNLITFSIYNLIEEFVKEIAPIWTRLYWSFGVVPVVISFGFTFLIPESPKWLATNSKWETAADVLQSIQLKNSSGLESKTKDERIKLGDKHFVIKEYTSGVCVKSCSLNRLFGKKYIKELVTAILIQFFLVFTFITKLQESFDCICNACQLLTVDTKLANLFDISMRILFACFPIVVLDILRRKDILVFAVIITTGIMIGFTILFLFFSYKTSAARINWQLQRVFFDQTASFLLALTVLADVIYTSILLPSCWLLTIETFSSSSRIQGWVVSTCIFWILETITSLVFPFLLQILNEWLFLVISIICIVGLGFSIKLAETKGKSGLDSDFVLDSKSILQLSPTKSIQKELPRFAQPIEKVQANRAISTYRHNTINRFGSKNASLGSKRVNEIVQIQGESENKENQTTGASSEEEEGTSQSYSPASLEST</sequence>
<evidence type="ECO:0000256" key="8">
    <source>
        <dbReference type="SAM" id="Phobius"/>
    </source>
</evidence>
<dbReference type="EMBL" id="GL996502">
    <property type="protein sequence ID" value="EGW32459.1"/>
    <property type="molecule type" value="Genomic_DNA"/>
</dbReference>
<evidence type="ECO:0000256" key="6">
    <source>
        <dbReference type="ARBA" id="ARBA00023136"/>
    </source>
</evidence>
<evidence type="ECO:0000256" key="7">
    <source>
        <dbReference type="SAM" id="MobiDB-lite"/>
    </source>
</evidence>
<accession>G3AN45</accession>
<feature type="transmembrane region" description="Helical" evidence="8">
    <location>
        <begin position="445"/>
        <end position="465"/>
    </location>
</feature>
<evidence type="ECO:0000256" key="3">
    <source>
        <dbReference type="ARBA" id="ARBA00022448"/>
    </source>
</evidence>
<evidence type="ECO:0000256" key="2">
    <source>
        <dbReference type="ARBA" id="ARBA00010992"/>
    </source>
</evidence>
<evidence type="ECO:0000313" key="11">
    <source>
        <dbReference type="Proteomes" id="UP000000709"/>
    </source>
</evidence>
<evidence type="ECO:0000313" key="10">
    <source>
        <dbReference type="EMBL" id="EGW32459.1"/>
    </source>
</evidence>
<dbReference type="Pfam" id="PF00083">
    <property type="entry name" value="Sugar_tr"/>
    <property type="match status" value="1"/>
</dbReference>
<keyword evidence="5 8" id="KW-1133">Transmembrane helix</keyword>
<evidence type="ECO:0000256" key="5">
    <source>
        <dbReference type="ARBA" id="ARBA00022989"/>
    </source>
</evidence>
<feature type="transmembrane region" description="Helical" evidence="8">
    <location>
        <begin position="138"/>
        <end position="160"/>
    </location>
</feature>
<dbReference type="InterPro" id="IPR050820">
    <property type="entry name" value="MFS_Sugar_Transporter"/>
</dbReference>
<dbReference type="Gene3D" id="1.20.1250.20">
    <property type="entry name" value="MFS general substrate transporter like domains"/>
    <property type="match status" value="1"/>
</dbReference>
<dbReference type="RefSeq" id="XP_007375735.1">
    <property type="nucleotide sequence ID" value="XM_007375673.1"/>
</dbReference>